<dbReference type="Proteomes" id="UP000192840">
    <property type="component" value="Unassembled WGS sequence"/>
</dbReference>
<dbReference type="STRING" id="40571.SAMN05660733_00322"/>
<dbReference type="RefSeq" id="WP_030475785.1">
    <property type="nucleotide sequence ID" value="NZ_FWYC01000003.1"/>
</dbReference>
<dbReference type="Gene3D" id="3.30.420.150">
    <property type="entry name" value="Exopolyphosphatase. Domain 2"/>
    <property type="match status" value="1"/>
</dbReference>
<dbReference type="EMBL" id="FWYC01000003">
    <property type="protein sequence ID" value="SMC53574.1"/>
    <property type="molecule type" value="Genomic_DNA"/>
</dbReference>
<accession>A0A1W1ZYU8</accession>
<dbReference type="Pfam" id="PF02541">
    <property type="entry name" value="Ppx-GppA"/>
    <property type="match status" value="1"/>
</dbReference>
<proteinExistence type="inferred from homology"/>
<comment type="similarity">
    <text evidence="1">Belongs to the GppA/Ppx family.</text>
</comment>
<dbReference type="PANTHER" id="PTHR30005:SF0">
    <property type="entry name" value="RETROGRADE REGULATION PROTEIN 2"/>
    <property type="match status" value="1"/>
</dbReference>
<gene>
    <name evidence="3" type="ORF">SAMN05660733_00322</name>
</gene>
<dbReference type="Gene3D" id="3.30.420.40">
    <property type="match status" value="1"/>
</dbReference>
<dbReference type="PANTHER" id="PTHR30005">
    <property type="entry name" value="EXOPOLYPHOSPHATASE"/>
    <property type="match status" value="1"/>
</dbReference>
<keyword evidence="4" id="KW-1185">Reference proteome</keyword>
<dbReference type="GO" id="GO:0016462">
    <property type="term" value="F:pyrophosphatase activity"/>
    <property type="evidence" value="ECO:0007669"/>
    <property type="project" value="TreeGrafter"/>
</dbReference>
<evidence type="ECO:0000313" key="4">
    <source>
        <dbReference type="Proteomes" id="UP000192840"/>
    </source>
</evidence>
<evidence type="ECO:0000259" key="2">
    <source>
        <dbReference type="Pfam" id="PF02541"/>
    </source>
</evidence>
<dbReference type="InterPro" id="IPR003695">
    <property type="entry name" value="Ppx_GppA_N"/>
</dbReference>
<protein>
    <submittedName>
        <fullName evidence="3">Ppx/GppA phosphatase family protein</fullName>
    </submittedName>
</protein>
<dbReference type="eggNOG" id="COG0248">
    <property type="taxonomic scope" value="Bacteria"/>
</dbReference>
<dbReference type="InterPro" id="IPR043129">
    <property type="entry name" value="ATPase_NBD"/>
</dbReference>
<evidence type="ECO:0000313" key="3">
    <source>
        <dbReference type="EMBL" id="SMC53574.1"/>
    </source>
</evidence>
<organism evidence="3 4">
    <name type="scientific">Lentzea albidocapillata</name>
    <dbReference type="NCBI Taxonomy" id="40571"/>
    <lineage>
        <taxon>Bacteria</taxon>
        <taxon>Bacillati</taxon>
        <taxon>Actinomycetota</taxon>
        <taxon>Actinomycetes</taxon>
        <taxon>Pseudonocardiales</taxon>
        <taxon>Pseudonocardiaceae</taxon>
        <taxon>Lentzea</taxon>
    </lineage>
</organism>
<sequence>MSEEPCRVGVLDVGCFSAHLVVVDRHEGSLLHPVLSHKVRLRLDQALESSGEISPAGMTGARAQRDGLFVARQLRAADLEKWIPRLAKLPAAERTRLPGISEHRAHQSLAGAIAARALMEATGHDVVDICPWSTREGLLITLLEQPPRHAGGGLVAVA</sequence>
<evidence type="ECO:0000256" key="1">
    <source>
        <dbReference type="ARBA" id="ARBA00007125"/>
    </source>
</evidence>
<reference evidence="4" key="1">
    <citation type="submission" date="2017-04" db="EMBL/GenBank/DDBJ databases">
        <authorList>
            <person name="Varghese N."/>
            <person name="Submissions S."/>
        </authorList>
    </citation>
    <scope>NUCLEOTIDE SEQUENCE [LARGE SCALE GENOMIC DNA]</scope>
    <source>
        <strain evidence="4">DSM 44073</strain>
    </source>
</reference>
<dbReference type="AlphaFoldDB" id="A0A1W1ZYU8"/>
<name>A0A1W1ZYU8_9PSEU</name>
<dbReference type="InterPro" id="IPR050273">
    <property type="entry name" value="GppA/Ppx_hydrolase"/>
</dbReference>
<feature type="domain" description="Ppx/GppA phosphatase N-terminal" evidence="2">
    <location>
        <begin position="72"/>
        <end position="144"/>
    </location>
</feature>
<dbReference type="SUPFAM" id="SSF53067">
    <property type="entry name" value="Actin-like ATPase domain"/>
    <property type="match status" value="1"/>
</dbReference>